<comment type="caution">
    <text evidence="2">The sequence shown here is derived from an EMBL/GenBank/DDBJ whole genome shotgun (WGS) entry which is preliminary data.</text>
</comment>
<accession>A0A4R3I2F6</accession>
<protein>
    <submittedName>
        <fullName evidence="2">Uncharacterized protein DUF2384</fullName>
    </submittedName>
</protein>
<sequence>MKYHFSLTFRVNESKTVDVTRVASEMSGSDFHVEADPLNVTEFSVHFDRDGDHAVDLLNIAKEQVLRVVPNAELLSMDMTDELPMMGVVDDITKVVIQACTVFKEPELAHMWLSKPQAELNGQIPKAIMVDAEGRTAVSKALNHFKTNSSG</sequence>
<dbReference type="AlphaFoldDB" id="A0A4R3I2F6"/>
<organism evidence="2 3">
    <name type="scientific">Reinekea marinisedimentorum</name>
    <dbReference type="NCBI Taxonomy" id="230495"/>
    <lineage>
        <taxon>Bacteria</taxon>
        <taxon>Pseudomonadati</taxon>
        <taxon>Pseudomonadota</taxon>
        <taxon>Gammaproteobacteria</taxon>
        <taxon>Oceanospirillales</taxon>
        <taxon>Saccharospirillaceae</taxon>
        <taxon>Reinekea</taxon>
    </lineage>
</organism>
<keyword evidence="3" id="KW-1185">Reference proteome</keyword>
<proteinExistence type="predicted"/>
<dbReference type="Pfam" id="PF09722">
    <property type="entry name" value="Xre_MbcA_ParS_C"/>
    <property type="match status" value="1"/>
</dbReference>
<evidence type="ECO:0000313" key="2">
    <source>
        <dbReference type="EMBL" id="TCS39818.1"/>
    </source>
</evidence>
<feature type="domain" description="Antitoxin Xre/MbcA/ParS-like toxin-binding" evidence="1">
    <location>
        <begin position="101"/>
        <end position="143"/>
    </location>
</feature>
<name>A0A4R3I2F6_9GAMM</name>
<dbReference type="EMBL" id="SLZR01000012">
    <property type="protein sequence ID" value="TCS39818.1"/>
    <property type="molecule type" value="Genomic_DNA"/>
</dbReference>
<evidence type="ECO:0000259" key="1">
    <source>
        <dbReference type="Pfam" id="PF09722"/>
    </source>
</evidence>
<evidence type="ECO:0000313" key="3">
    <source>
        <dbReference type="Proteomes" id="UP000295793"/>
    </source>
</evidence>
<dbReference type="RefSeq" id="WP_165901924.1">
    <property type="nucleotide sequence ID" value="NZ_SLZR01000012.1"/>
</dbReference>
<dbReference type="Proteomes" id="UP000295793">
    <property type="component" value="Unassembled WGS sequence"/>
</dbReference>
<dbReference type="InterPro" id="IPR024467">
    <property type="entry name" value="Xre/MbcA/ParS-like_toxin-bd"/>
</dbReference>
<gene>
    <name evidence="2" type="ORF">BCF53_112103</name>
</gene>
<reference evidence="2 3" key="1">
    <citation type="submission" date="2019-03" db="EMBL/GenBank/DDBJ databases">
        <title>Genomic Encyclopedia of Archaeal and Bacterial Type Strains, Phase II (KMG-II): from individual species to whole genera.</title>
        <authorList>
            <person name="Goeker M."/>
        </authorList>
    </citation>
    <scope>NUCLEOTIDE SEQUENCE [LARGE SCALE GENOMIC DNA]</scope>
    <source>
        <strain evidence="2 3">DSM 15388</strain>
    </source>
</reference>